<keyword evidence="3" id="KW-0406">Ion transport</keyword>
<feature type="transmembrane region" description="Helical" evidence="1">
    <location>
        <begin position="6"/>
        <end position="26"/>
    </location>
</feature>
<dbReference type="Pfam" id="PF07885">
    <property type="entry name" value="Ion_trans_2"/>
    <property type="match status" value="1"/>
</dbReference>
<keyword evidence="1" id="KW-1133">Transmembrane helix</keyword>
<keyword evidence="3" id="KW-0407">Ion channel</keyword>
<dbReference type="Gene3D" id="1.10.287.70">
    <property type="match status" value="1"/>
</dbReference>
<dbReference type="OrthoDB" id="2974133at2"/>
<feature type="transmembrane region" description="Helical" evidence="1">
    <location>
        <begin position="46"/>
        <end position="65"/>
    </location>
</feature>
<comment type="caution">
    <text evidence="3">The sequence shown here is derived from an EMBL/GenBank/DDBJ whole genome shotgun (WGS) entry which is preliminary data.</text>
</comment>
<evidence type="ECO:0000313" key="3">
    <source>
        <dbReference type="EMBL" id="RJX69038.1"/>
    </source>
</evidence>
<dbReference type="RefSeq" id="WP_120107328.1">
    <property type="nucleotide sequence ID" value="NZ_RAHJ01000014.1"/>
</dbReference>
<evidence type="ECO:0000256" key="1">
    <source>
        <dbReference type="SAM" id="Phobius"/>
    </source>
</evidence>
<evidence type="ECO:0000259" key="2">
    <source>
        <dbReference type="Pfam" id="PF07885"/>
    </source>
</evidence>
<dbReference type="GO" id="GO:0034220">
    <property type="term" value="P:monoatomic ion transmembrane transport"/>
    <property type="evidence" value="ECO:0007669"/>
    <property type="project" value="UniProtKB-KW"/>
</dbReference>
<dbReference type="SUPFAM" id="SSF81324">
    <property type="entry name" value="Voltage-gated potassium channels"/>
    <property type="match status" value="1"/>
</dbReference>
<gene>
    <name evidence="3" type="ORF">D6858_03790</name>
</gene>
<evidence type="ECO:0000313" key="4">
    <source>
        <dbReference type="Proteomes" id="UP000284322"/>
    </source>
</evidence>
<keyword evidence="3" id="KW-0813">Transport</keyword>
<keyword evidence="1" id="KW-0812">Transmembrane</keyword>
<keyword evidence="4" id="KW-1185">Reference proteome</keyword>
<accession>A0A419R3C7</accession>
<proteinExistence type="predicted"/>
<name>A0A419R3C7_9SPHN</name>
<protein>
    <submittedName>
        <fullName evidence="3">Two pore domain potassium channel family protein</fullName>
    </submittedName>
</protein>
<feature type="domain" description="Potassium channel" evidence="2">
    <location>
        <begin position="54"/>
        <end position="134"/>
    </location>
</feature>
<feature type="transmembrane region" description="Helical" evidence="1">
    <location>
        <begin position="109"/>
        <end position="130"/>
    </location>
</feature>
<keyword evidence="1" id="KW-0472">Membrane</keyword>
<dbReference type="AlphaFoldDB" id="A0A419R3C7"/>
<dbReference type="EMBL" id="RAHJ01000014">
    <property type="protein sequence ID" value="RJX69038.1"/>
    <property type="molecule type" value="Genomic_DNA"/>
</dbReference>
<dbReference type="Proteomes" id="UP000284322">
    <property type="component" value="Unassembled WGS sequence"/>
</dbReference>
<dbReference type="InterPro" id="IPR013099">
    <property type="entry name" value="K_chnl_dom"/>
</dbReference>
<sequence length="138" mass="14540">MIAATAIGISLFIASLILHLAMLRLAKKLSPPGLAPTGLRLTGGSLLVLISHMMVAVVFAAGFAWAASVGLGGFAKEPAMSPMDYYYFALITVTTVGLGDIYPTDHLRVIAGIASLTGFILISCTAQYVYKTMSQQED</sequence>
<feature type="transmembrane region" description="Helical" evidence="1">
    <location>
        <begin position="85"/>
        <end position="102"/>
    </location>
</feature>
<organism evidence="3 4">
    <name type="scientific">Tsuneonella suprasediminis</name>
    <dbReference type="NCBI Taxonomy" id="2306996"/>
    <lineage>
        <taxon>Bacteria</taxon>
        <taxon>Pseudomonadati</taxon>
        <taxon>Pseudomonadota</taxon>
        <taxon>Alphaproteobacteria</taxon>
        <taxon>Sphingomonadales</taxon>
        <taxon>Erythrobacteraceae</taxon>
        <taxon>Tsuneonella</taxon>
    </lineage>
</organism>
<reference evidence="3 4" key="1">
    <citation type="submission" date="2018-09" db="EMBL/GenBank/DDBJ databases">
        <title>Altererythrobacter sp.Ery1 and Ery12, the genome sequencing of novel strains in genus Alterythrobacter.</title>
        <authorList>
            <person name="Cheng H."/>
            <person name="Wu Y.-H."/>
            <person name="Fang C."/>
            <person name="Xu X.-W."/>
        </authorList>
    </citation>
    <scope>NUCLEOTIDE SEQUENCE [LARGE SCALE GENOMIC DNA]</scope>
    <source>
        <strain evidence="3 4">Ery12</strain>
    </source>
</reference>